<accession>A0A6J4UX82</accession>
<dbReference type="AlphaFoldDB" id="A0A6J4UX82"/>
<proteinExistence type="predicted"/>
<dbReference type="PRINTS" id="PR00455">
    <property type="entry name" value="HTHTETR"/>
</dbReference>
<dbReference type="InterPro" id="IPR036271">
    <property type="entry name" value="Tet_transcr_reg_TetR-rel_C_sf"/>
</dbReference>
<dbReference type="PANTHER" id="PTHR30055">
    <property type="entry name" value="HTH-TYPE TRANSCRIPTIONAL REGULATOR RUTR"/>
    <property type="match status" value="1"/>
</dbReference>
<dbReference type="InterPro" id="IPR001647">
    <property type="entry name" value="HTH_TetR"/>
</dbReference>
<evidence type="ECO:0000259" key="6">
    <source>
        <dbReference type="PROSITE" id="PS50977"/>
    </source>
</evidence>
<gene>
    <name evidence="7" type="ORF">AVDCRST_MAG87-1552</name>
</gene>
<evidence type="ECO:0000313" key="7">
    <source>
        <dbReference type="EMBL" id="CAA9560603.1"/>
    </source>
</evidence>
<dbReference type="Gene3D" id="1.10.357.10">
    <property type="entry name" value="Tetracycline Repressor, domain 2"/>
    <property type="match status" value="1"/>
</dbReference>
<dbReference type="PROSITE" id="PS50977">
    <property type="entry name" value="HTH_TETR_2"/>
    <property type="match status" value="1"/>
</dbReference>
<dbReference type="EMBL" id="CADCWJ010000346">
    <property type="protein sequence ID" value="CAA9560603.1"/>
    <property type="molecule type" value="Genomic_DNA"/>
</dbReference>
<keyword evidence="3" id="KW-0804">Transcription</keyword>
<reference evidence="7" key="1">
    <citation type="submission" date="2020-02" db="EMBL/GenBank/DDBJ databases">
        <authorList>
            <person name="Meier V. D."/>
        </authorList>
    </citation>
    <scope>NUCLEOTIDE SEQUENCE</scope>
    <source>
        <strain evidence="7">AVDCRST_MAG87</strain>
    </source>
</reference>
<evidence type="ECO:0000256" key="1">
    <source>
        <dbReference type="ARBA" id="ARBA00023015"/>
    </source>
</evidence>
<keyword evidence="1" id="KW-0805">Transcription regulation</keyword>
<dbReference type="InterPro" id="IPR009057">
    <property type="entry name" value="Homeodomain-like_sf"/>
</dbReference>
<dbReference type="InterPro" id="IPR050109">
    <property type="entry name" value="HTH-type_TetR-like_transc_reg"/>
</dbReference>
<dbReference type="SUPFAM" id="SSF46689">
    <property type="entry name" value="Homeodomain-like"/>
    <property type="match status" value="1"/>
</dbReference>
<sequence length="223" mass="24706">MAQPTTPNDPYQRRRAAGAASREETRRRLVVAADSLFREEGYPATTVVAIAKRAGVSLQTLYLAWGSKRSLLRAAAAATAVASETPVDSDEWRSIIRSELARDAGDDPTAGAYLAAASRLFVRVADRTGIYWRMYLQAAASDPEVASDWTEIERDRRHTMEDVARHVPARGLRPDLTPEDVADTLWALASPDVYHLFRTEGDRDSLAYQTWLERTLIGALCVT</sequence>
<feature type="region of interest" description="Disordered" evidence="5">
    <location>
        <begin position="1"/>
        <end position="22"/>
    </location>
</feature>
<evidence type="ECO:0000256" key="3">
    <source>
        <dbReference type="ARBA" id="ARBA00023163"/>
    </source>
</evidence>
<name>A0A6J4UX82_9BACT</name>
<feature type="domain" description="HTH tetR-type" evidence="6">
    <location>
        <begin position="23"/>
        <end position="83"/>
    </location>
</feature>
<dbReference type="GO" id="GO:0000976">
    <property type="term" value="F:transcription cis-regulatory region binding"/>
    <property type="evidence" value="ECO:0007669"/>
    <property type="project" value="TreeGrafter"/>
</dbReference>
<feature type="DNA-binding region" description="H-T-H motif" evidence="4">
    <location>
        <begin position="46"/>
        <end position="65"/>
    </location>
</feature>
<dbReference type="GO" id="GO:0003700">
    <property type="term" value="F:DNA-binding transcription factor activity"/>
    <property type="evidence" value="ECO:0007669"/>
    <property type="project" value="TreeGrafter"/>
</dbReference>
<evidence type="ECO:0000256" key="4">
    <source>
        <dbReference type="PROSITE-ProRule" id="PRU00335"/>
    </source>
</evidence>
<dbReference type="Gene3D" id="1.10.10.60">
    <property type="entry name" value="Homeodomain-like"/>
    <property type="match status" value="1"/>
</dbReference>
<keyword evidence="2 4" id="KW-0238">DNA-binding</keyword>
<dbReference type="Pfam" id="PF00440">
    <property type="entry name" value="TetR_N"/>
    <property type="match status" value="1"/>
</dbReference>
<organism evidence="7">
    <name type="scientific">uncultured Thermomicrobiales bacterium</name>
    <dbReference type="NCBI Taxonomy" id="1645740"/>
    <lineage>
        <taxon>Bacteria</taxon>
        <taxon>Pseudomonadati</taxon>
        <taxon>Thermomicrobiota</taxon>
        <taxon>Thermomicrobia</taxon>
        <taxon>Thermomicrobiales</taxon>
        <taxon>environmental samples</taxon>
    </lineage>
</organism>
<evidence type="ECO:0000256" key="2">
    <source>
        <dbReference type="ARBA" id="ARBA00023125"/>
    </source>
</evidence>
<protein>
    <recommendedName>
        <fullName evidence="6">HTH tetR-type domain-containing protein</fullName>
    </recommendedName>
</protein>
<evidence type="ECO:0000256" key="5">
    <source>
        <dbReference type="SAM" id="MobiDB-lite"/>
    </source>
</evidence>
<dbReference type="SUPFAM" id="SSF48498">
    <property type="entry name" value="Tetracyclin repressor-like, C-terminal domain"/>
    <property type="match status" value="1"/>
</dbReference>
<dbReference type="PANTHER" id="PTHR30055:SF234">
    <property type="entry name" value="HTH-TYPE TRANSCRIPTIONAL REGULATOR BETI"/>
    <property type="match status" value="1"/>
</dbReference>